<comment type="caution">
    <text evidence="3">The sequence shown here is derived from an EMBL/GenBank/DDBJ whole genome shotgun (WGS) entry which is preliminary data.</text>
</comment>
<proteinExistence type="predicted"/>
<keyword evidence="4" id="KW-1185">Reference proteome</keyword>
<protein>
    <recommendedName>
        <fullName evidence="2">F-box domain-containing protein</fullName>
    </recommendedName>
</protein>
<evidence type="ECO:0000313" key="4">
    <source>
        <dbReference type="Proteomes" id="UP000541558"/>
    </source>
</evidence>
<dbReference type="EMBL" id="JAACJK010000222">
    <property type="protein sequence ID" value="KAF5314130.1"/>
    <property type="molecule type" value="Genomic_DNA"/>
</dbReference>
<dbReference type="PROSITE" id="PS50181">
    <property type="entry name" value="FBOX"/>
    <property type="match status" value="1"/>
</dbReference>
<evidence type="ECO:0000259" key="2">
    <source>
        <dbReference type="PROSITE" id="PS50181"/>
    </source>
</evidence>
<feature type="compositionally biased region" description="Polar residues" evidence="1">
    <location>
        <begin position="203"/>
        <end position="216"/>
    </location>
</feature>
<name>A0A8H5B013_9AGAR</name>
<dbReference type="Gene3D" id="1.20.1280.50">
    <property type="match status" value="1"/>
</dbReference>
<dbReference type="InterPro" id="IPR036047">
    <property type="entry name" value="F-box-like_dom_sf"/>
</dbReference>
<feature type="domain" description="F-box" evidence="2">
    <location>
        <begin position="114"/>
        <end position="164"/>
    </location>
</feature>
<feature type="region of interest" description="Disordered" evidence="1">
    <location>
        <begin position="199"/>
        <end position="277"/>
    </location>
</feature>
<dbReference type="SUPFAM" id="SSF81383">
    <property type="entry name" value="F-box domain"/>
    <property type="match status" value="1"/>
</dbReference>
<feature type="compositionally biased region" description="Basic and acidic residues" evidence="1">
    <location>
        <begin position="60"/>
        <end position="70"/>
    </location>
</feature>
<sequence length="277" mass="31528">MGRESGRSSPPYNPFMMSLFVSALYIPPHIDIEASGCSKHSHRTVMSLLQDVLKSYSSNTKERTQAPDTRDDSDDEVVNVQSNPNSPGVTRPSSPTGRAHARTIRPLYISVSKKDPLRAFPTEVSQKIFTRLSISDLAKCSRVSKKWNKSQTLNYVWFQHYRKENFHDESLPPGKWTKRESKQNWRVTYNKTLKEREPPMVLSGTSSRSGYQSGYQTPRELKEEQWREEAATVEKPGKLAMREMYKELGGRKARGKPKLGSSGVTRDKGGWDEGGEW</sequence>
<accession>A0A8H5B013</accession>
<feature type="compositionally biased region" description="Polar residues" evidence="1">
    <location>
        <begin position="79"/>
        <end position="96"/>
    </location>
</feature>
<reference evidence="3 4" key="1">
    <citation type="journal article" date="2020" name="ISME J.">
        <title>Uncovering the hidden diversity of litter-decomposition mechanisms in mushroom-forming fungi.</title>
        <authorList>
            <person name="Floudas D."/>
            <person name="Bentzer J."/>
            <person name="Ahren D."/>
            <person name="Johansson T."/>
            <person name="Persson P."/>
            <person name="Tunlid A."/>
        </authorList>
    </citation>
    <scope>NUCLEOTIDE SEQUENCE [LARGE SCALE GENOMIC DNA]</scope>
    <source>
        <strain evidence="3 4">CBS 175.51</strain>
    </source>
</reference>
<dbReference type="Pfam" id="PF12937">
    <property type="entry name" value="F-box-like"/>
    <property type="match status" value="1"/>
</dbReference>
<dbReference type="InterPro" id="IPR001810">
    <property type="entry name" value="F-box_dom"/>
</dbReference>
<gene>
    <name evidence="3" type="ORF">D9611_006949</name>
</gene>
<feature type="compositionally biased region" description="Basic and acidic residues" evidence="1">
    <location>
        <begin position="219"/>
        <end position="250"/>
    </location>
</feature>
<feature type="region of interest" description="Disordered" evidence="1">
    <location>
        <begin position="58"/>
        <end position="101"/>
    </location>
</feature>
<dbReference type="Proteomes" id="UP000541558">
    <property type="component" value="Unassembled WGS sequence"/>
</dbReference>
<organism evidence="3 4">
    <name type="scientific">Ephemerocybe angulata</name>
    <dbReference type="NCBI Taxonomy" id="980116"/>
    <lineage>
        <taxon>Eukaryota</taxon>
        <taxon>Fungi</taxon>
        <taxon>Dikarya</taxon>
        <taxon>Basidiomycota</taxon>
        <taxon>Agaricomycotina</taxon>
        <taxon>Agaricomycetes</taxon>
        <taxon>Agaricomycetidae</taxon>
        <taxon>Agaricales</taxon>
        <taxon>Agaricineae</taxon>
        <taxon>Psathyrellaceae</taxon>
        <taxon>Ephemerocybe</taxon>
    </lineage>
</organism>
<dbReference type="SMART" id="SM00256">
    <property type="entry name" value="FBOX"/>
    <property type="match status" value="1"/>
</dbReference>
<evidence type="ECO:0000256" key="1">
    <source>
        <dbReference type="SAM" id="MobiDB-lite"/>
    </source>
</evidence>
<dbReference type="AlphaFoldDB" id="A0A8H5B013"/>
<dbReference type="OrthoDB" id="6419443at2759"/>
<evidence type="ECO:0000313" key="3">
    <source>
        <dbReference type="EMBL" id="KAF5314130.1"/>
    </source>
</evidence>